<evidence type="ECO:0000256" key="6">
    <source>
        <dbReference type="ARBA" id="ARBA00022891"/>
    </source>
</evidence>
<dbReference type="KEGG" id="sufl:FIL70_03770"/>
<dbReference type="SMART" id="SM00564">
    <property type="entry name" value="PQQ"/>
    <property type="match status" value="5"/>
</dbReference>
<feature type="binding site" description="axial binding residue" evidence="12">
    <location>
        <position position="722"/>
    </location>
    <ligand>
        <name>heme c</name>
        <dbReference type="ChEBI" id="CHEBI:61717"/>
    </ligand>
    <ligandPart>
        <name>Fe</name>
        <dbReference type="ChEBI" id="CHEBI:18248"/>
    </ligandPart>
</feature>
<accession>A0A5B8CDZ6</accession>
<keyword evidence="9" id="KW-1015">Disulfide bond</keyword>
<dbReference type="Pfam" id="PF13442">
    <property type="entry name" value="Cytochrome_CBB3"/>
    <property type="match status" value="1"/>
</dbReference>
<feature type="active site" description="Proton acceptor" evidence="10">
    <location>
        <position position="369"/>
    </location>
</feature>
<dbReference type="EMBL" id="CP041016">
    <property type="protein sequence ID" value="QDC36496.1"/>
    <property type="molecule type" value="Genomic_DNA"/>
</dbReference>
<keyword evidence="7 15" id="KW-0560">Oxidoreductase</keyword>
<dbReference type="EC" id="1.1.2.-" evidence="15"/>
<dbReference type="Gene3D" id="2.140.10.10">
    <property type="entry name" value="Quinoprotein alcohol dehydrogenase-like superfamily"/>
    <property type="match status" value="1"/>
</dbReference>
<comment type="cofactor">
    <cofactor evidence="11">
        <name>heme c</name>
        <dbReference type="ChEBI" id="CHEBI:61717"/>
    </cofactor>
    <text evidence="11">Binds 1 heme c group per subunit.</text>
</comment>
<reference evidence="15 16" key="1">
    <citation type="submission" date="2019-06" db="EMBL/GenBank/DDBJ databases">
        <title>Genome organization and adaptive potential of archetypical organophosphate degarding Sphingobium fuliginis ATCC 27551.</title>
        <authorList>
            <person name="Sarwar A."/>
            <person name="Parthasarathy S."/>
            <person name="Singh C."/>
            <person name="Siddavattam D."/>
        </authorList>
    </citation>
    <scope>NUCLEOTIDE SEQUENCE [LARGE SCALE GENOMIC DNA]</scope>
    <source>
        <strain evidence="15 16">ATCC 27551</strain>
    </source>
</reference>
<gene>
    <name evidence="15" type="ORF">FIL70_03770</name>
</gene>
<dbReference type="Gene3D" id="1.10.760.10">
    <property type="entry name" value="Cytochrome c-like domain"/>
    <property type="match status" value="1"/>
</dbReference>
<dbReference type="InterPro" id="IPR011047">
    <property type="entry name" value="Quinoprotein_ADH-like_sf"/>
</dbReference>
<dbReference type="GO" id="GO:0005509">
    <property type="term" value="F:calcium ion binding"/>
    <property type="evidence" value="ECO:0007669"/>
    <property type="project" value="InterPro"/>
</dbReference>
<organism evidence="15 16">
    <name type="scientific">Sphingobium fuliginis ATCC 27551</name>
    <dbReference type="NCBI Taxonomy" id="1208342"/>
    <lineage>
        <taxon>Bacteria</taxon>
        <taxon>Pseudomonadati</taxon>
        <taxon>Pseudomonadota</taxon>
        <taxon>Alphaproteobacteria</taxon>
        <taxon>Sphingomonadales</taxon>
        <taxon>Sphingomonadaceae</taxon>
        <taxon>Sphingobium</taxon>
    </lineage>
</organism>
<keyword evidence="2 11" id="KW-0349">Heme</keyword>
<comment type="cofactor">
    <cofactor evidence="12">
        <name>Ca(2+)</name>
        <dbReference type="ChEBI" id="CHEBI:29108"/>
    </cofactor>
    <text evidence="12">Binds 1 Ca(2+) ion per subunit.</text>
</comment>
<evidence type="ECO:0000256" key="11">
    <source>
        <dbReference type="PIRSR" id="PIRSR617512-2"/>
    </source>
</evidence>
<feature type="domain" description="Cytochrome c" evidence="14">
    <location>
        <begin position="664"/>
        <end position="744"/>
    </location>
</feature>
<dbReference type="InterPro" id="IPR002372">
    <property type="entry name" value="PQQ_rpt_dom"/>
</dbReference>
<evidence type="ECO:0000256" key="7">
    <source>
        <dbReference type="ARBA" id="ARBA00023002"/>
    </source>
</evidence>
<feature type="region of interest" description="Disordered" evidence="13">
    <location>
        <begin position="13"/>
        <end position="47"/>
    </location>
</feature>
<dbReference type="AlphaFoldDB" id="A0A5B8CDZ6"/>
<feature type="binding site" evidence="11">
    <location>
        <begin position="456"/>
        <end position="457"/>
    </location>
    <ligand>
        <name>pyrroloquinoline quinone</name>
        <dbReference type="ChEBI" id="CHEBI:58442"/>
    </ligand>
</feature>
<feature type="binding site" description="covalent" evidence="11">
    <location>
        <position position="678"/>
    </location>
    <ligand>
        <name>heme c</name>
        <dbReference type="ChEBI" id="CHEBI:61717"/>
    </ligand>
</feature>
<keyword evidence="5 12" id="KW-0106">Calcium</keyword>
<evidence type="ECO:0000259" key="14">
    <source>
        <dbReference type="PROSITE" id="PS51007"/>
    </source>
</evidence>
<evidence type="ECO:0000313" key="16">
    <source>
        <dbReference type="Proteomes" id="UP000311469"/>
    </source>
</evidence>
<dbReference type="InterPro" id="IPR036909">
    <property type="entry name" value="Cyt_c-like_dom_sf"/>
</dbReference>
<keyword evidence="3 12" id="KW-0479">Metal-binding</keyword>
<dbReference type="Proteomes" id="UP000311469">
    <property type="component" value="Chromosome cSF1"/>
</dbReference>
<evidence type="ECO:0000256" key="4">
    <source>
        <dbReference type="ARBA" id="ARBA00022729"/>
    </source>
</evidence>
<feature type="binding site" description="covalent" evidence="11">
    <location>
        <position position="681"/>
    </location>
    <ligand>
        <name>heme c</name>
        <dbReference type="ChEBI" id="CHEBI:61717"/>
    </ligand>
</feature>
<evidence type="ECO:0000256" key="12">
    <source>
        <dbReference type="PIRSR" id="PIRSR617512-3"/>
    </source>
</evidence>
<dbReference type="PANTHER" id="PTHR32303">
    <property type="entry name" value="QUINOPROTEIN ALCOHOL DEHYDROGENASE (CYTOCHROME C)"/>
    <property type="match status" value="1"/>
</dbReference>
<feature type="binding site" evidence="12">
    <location>
        <position position="324"/>
    </location>
    <ligand>
        <name>Ca(2+)</name>
        <dbReference type="ChEBI" id="CHEBI:29108"/>
    </ligand>
</feature>
<evidence type="ECO:0000256" key="2">
    <source>
        <dbReference type="ARBA" id="ARBA00022617"/>
    </source>
</evidence>
<feature type="binding site" evidence="12">
    <location>
        <position position="369"/>
    </location>
    <ligand>
        <name>Ca(2+)</name>
        <dbReference type="ChEBI" id="CHEBI:29108"/>
    </ligand>
</feature>
<proteinExistence type="inferred from homology"/>
<feature type="binding site" evidence="11">
    <location>
        <position position="133"/>
    </location>
    <ligand>
        <name>pyrroloquinoline quinone</name>
        <dbReference type="ChEBI" id="CHEBI:58442"/>
    </ligand>
</feature>
<comment type="similarity">
    <text evidence="1">Belongs to the bacterial PQQ dehydrogenase family.</text>
</comment>
<evidence type="ECO:0000313" key="15">
    <source>
        <dbReference type="EMBL" id="QDC36496.1"/>
    </source>
</evidence>
<keyword evidence="8 12" id="KW-0408">Iron</keyword>
<dbReference type="GO" id="GO:0009055">
    <property type="term" value="F:electron transfer activity"/>
    <property type="evidence" value="ECO:0007669"/>
    <property type="project" value="InterPro"/>
</dbReference>
<evidence type="ECO:0000256" key="8">
    <source>
        <dbReference type="ARBA" id="ARBA00023004"/>
    </source>
</evidence>
<protein>
    <submittedName>
        <fullName evidence="15">PQQ-dependent dehydrogenase, methanol/ethanol family</fullName>
        <ecNumber evidence="15">1.1.2.-</ecNumber>
    </submittedName>
</protein>
<dbReference type="SUPFAM" id="SSF46626">
    <property type="entry name" value="Cytochrome c"/>
    <property type="match status" value="1"/>
</dbReference>
<dbReference type="InterPro" id="IPR009056">
    <property type="entry name" value="Cyt_c-like_dom"/>
</dbReference>
<evidence type="ECO:0000256" key="1">
    <source>
        <dbReference type="ARBA" id="ARBA00008156"/>
    </source>
</evidence>
<evidence type="ECO:0000256" key="10">
    <source>
        <dbReference type="PIRSR" id="PIRSR617512-1"/>
    </source>
</evidence>
<evidence type="ECO:0000256" key="5">
    <source>
        <dbReference type="ARBA" id="ARBA00022837"/>
    </source>
</evidence>
<evidence type="ECO:0000256" key="13">
    <source>
        <dbReference type="SAM" id="MobiDB-lite"/>
    </source>
</evidence>
<feature type="binding site" evidence="11">
    <location>
        <position position="186"/>
    </location>
    <ligand>
        <name>pyrroloquinoline quinone</name>
        <dbReference type="ChEBI" id="CHEBI:58442"/>
    </ligand>
</feature>
<evidence type="ECO:0000256" key="3">
    <source>
        <dbReference type="ARBA" id="ARBA00022723"/>
    </source>
</evidence>
<keyword evidence="6 11" id="KW-0634">PQQ</keyword>
<dbReference type="NCBIfam" id="TIGR03075">
    <property type="entry name" value="PQQ_enz_alc_DH"/>
    <property type="match status" value="1"/>
</dbReference>
<feature type="binding site" evidence="11">
    <location>
        <position position="304"/>
    </location>
    <ligand>
        <name>pyrroloquinoline quinone</name>
        <dbReference type="ChEBI" id="CHEBI:58442"/>
    </ligand>
</feature>
<name>A0A5B8CDZ6_SPHSA</name>
<sequence length="765" mass="83482">MWHMIASVTTAAESGGCGAGKPGRWRGKIMSGPNHVDRGQRSPEGGRPAMTGIAAGLCRRLLAPSLVAAMTIGLAACRGPAEPSVGGSSADWAHYGGTQDEMRFSRLEEINDGNVASLGLAWSLDLEGEHQLEATPLAVGGTLYFTGQDASVYAVDARTGKRLWRWDSREWALRPQTMHYIFSVNRGAAYWQGKVYVGTRDGRLVALDSRTGRPIWSRQTVAEDSFQFITGAPRVFNGKVIIGNGGGDWAARGYVTAYDANSGRQLWRFYTVPGDPAKPFEQPALAMAAKSWTGQWWKWGGGGTVWDGITYDAEMNRIYIGAGNSGPYNPRLRTPGGGDNLFLASIVALDADTGRYIWHYQVNPQEAWDYKAAAQMTLARLTIDGKPRRVLMQAPTNGFFYVIDRDSGKLISAEKIGKVNWAERIDVKSGRPVEVPNVRYEKGPITIWPGPQGAHNWQSMAYNPDTGLVYIPYMQLGAVYEEDKAFLERVKANGGEPIFGVSGAGTHFSIHADPNDPRDGKGELIAWDPVAQKARWKVQYDSLWNGGTMTTRGNLVFQGDADGILHGYDARTGKELWRFNAGLGIIAPPITYEVGGRQYLSLLVGYGGGVAMLGRYADRGWKYNAQPRRLLTFALGGKARLPKTAPADFQVRAVDDPKLVLDEAAVKRGAKLYGANMCHACHGAGLNNTGVPGPDLRESGVALDYQAFSQLLSEGPLMERGMPRFETLSDADKRAVELYPGRSARVARQAQGERRAREGDRILMA</sequence>
<dbReference type="InterPro" id="IPR017512">
    <property type="entry name" value="PQQ_MeOH/EtOH_DH"/>
</dbReference>
<comment type="cofactor">
    <cofactor evidence="11">
        <name>pyrroloquinoline quinone</name>
        <dbReference type="ChEBI" id="CHEBI:58442"/>
    </cofactor>
    <text evidence="11">Binds 1 PQQ group per subunit.</text>
</comment>
<feature type="binding site" description="axial binding residue" evidence="12">
    <location>
        <position position="682"/>
    </location>
    <ligand>
        <name>heme c</name>
        <dbReference type="ChEBI" id="CHEBI:61717"/>
    </ligand>
    <ligandPart>
        <name>Fe</name>
        <dbReference type="ChEBI" id="CHEBI:18248"/>
    </ligandPart>
</feature>
<dbReference type="GO" id="GO:0020037">
    <property type="term" value="F:heme binding"/>
    <property type="evidence" value="ECO:0007669"/>
    <property type="project" value="InterPro"/>
</dbReference>
<dbReference type="SUPFAM" id="SSF50998">
    <property type="entry name" value="Quinoprotein alcohol dehydrogenase-like"/>
    <property type="match status" value="1"/>
</dbReference>
<keyword evidence="4" id="KW-0732">Signal</keyword>
<evidence type="ECO:0000256" key="9">
    <source>
        <dbReference type="ARBA" id="ARBA00023157"/>
    </source>
</evidence>
<dbReference type="PROSITE" id="PS51007">
    <property type="entry name" value="CYTC"/>
    <property type="match status" value="1"/>
</dbReference>
<feature type="binding site" evidence="11">
    <location>
        <position position="230"/>
    </location>
    <ligand>
        <name>pyrroloquinoline quinone</name>
        <dbReference type="ChEBI" id="CHEBI:58442"/>
    </ligand>
</feature>
<dbReference type="GO" id="GO:0016020">
    <property type="term" value="C:membrane"/>
    <property type="evidence" value="ECO:0007669"/>
    <property type="project" value="InterPro"/>
</dbReference>
<dbReference type="Pfam" id="PF01011">
    <property type="entry name" value="PQQ"/>
    <property type="match status" value="2"/>
</dbReference>
<dbReference type="GO" id="GO:0016614">
    <property type="term" value="F:oxidoreductase activity, acting on CH-OH group of donors"/>
    <property type="evidence" value="ECO:0007669"/>
    <property type="project" value="InterPro"/>
</dbReference>
<dbReference type="InterPro" id="IPR018391">
    <property type="entry name" value="PQQ_b-propeller_rpt"/>
</dbReference>